<keyword evidence="2" id="KW-1185">Reference proteome</keyword>
<dbReference type="Proteomes" id="UP000617340">
    <property type="component" value="Unassembled WGS sequence"/>
</dbReference>
<gene>
    <name evidence="1" type="ORF">HZH68_006616</name>
</gene>
<organism evidence="1 2">
    <name type="scientific">Vespula germanica</name>
    <name type="common">German yellow jacket</name>
    <name type="synonym">Paravespula germanica</name>
    <dbReference type="NCBI Taxonomy" id="30212"/>
    <lineage>
        <taxon>Eukaryota</taxon>
        <taxon>Metazoa</taxon>
        <taxon>Ecdysozoa</taxon>
        <taxon>Arthropoda</taxon>
        <taxon>Hexapoda</taxon>
        <taxon>Insecta</taxon>
        <taxon>Pterygota</taxon>
        <taxon>Neoptera</taxon>
        <taxon>Endopterygota</taxon>
        <taxon>Hymenoptera</taxon>
        <taxon>Apocrita</taxon>
        <taxon>Aculeata</taxon>
        <taxon>Vespoidea</taxon>
        <taxon>Vespidae</taxon>
        <taxon>Vespinae</taxon>
        <taxon>Vespula</taxon>
    </lineage>
</organism>
<dbReference type="EMBL" id="JACSDZ010000005">
    <property type="protein sequence ID" value="KAF7403822.1"/>
    <property type="molecule type" value="Genomic_DNA"/>
</dbReference>
<accession>A0A834KBV9</accession>
<reference evidence="1" key="1">
    <citation type="journal article" date="2020" name="G3 (Bethesda)">
        <title>High-Quality Assemblies for Three Invasive Social Wasps from the &lt;i&gt;Vespula&lt;/i&gt; Genus.</title>
        <authorList>
            <person name="Harrop T.W.R."/>
            <person name="Guhlin J."/>
            <person name="McLaughlin G.M."/>
            <person name="Permina E."/>
            <person name="Stockwell P."/>
            <person name="Gilligan J."/>
            <person name="Le Lec M.F."/>
            <person name="Gruber M.A.M."/>
            <person name="Quinn O."/>
            <person name="Lovegrove M."/>
            <person name="Duncan E.J."/>
            <person name="Remnant E.J."/>
            <person name="Van Eeckhoven J."/>
            <person name="Graham B."/>
            <person name="Knapp R.A."/>
            <person name="Langford K.W."/>
            <person name="Kronenberg Z."/>
            <person name="Press M.O."/>
            <person name="Eacker S.M."/>
            <person name="Wilson-Rankin E.E."/>
            <person name="Purcell J."/>
            <person name="Lester P.J."/>
            <person name="Dearden P.K."/>
        </authorList>
    </citation>
    <scope>NUCLEOTIDE SEQUENCE</scope>
    <source>
        <strain evidence="1">Linc-1</strain>
    </source>
</reference>
<proteinExistence type="predicted"/>
<comment type="caution">
    <text evidence="1">The sequence shown here is derived from an EMBL/GenBank/DDBJ whole genome shotgun (WGS) entry which is preliminary data.</text>
</comment>
<sequence>MTKKQTLIIKLKRSSTGRPWGIRIAGGADLGSPIVVTRHFHRLFLPETKTGYTGASENFEGAGQSRFLEERVAAIQ</sequence>
<dbReference type="AlphaFoldDB" id="A0A834KBV9"/>
<name>A0A834KBV9_VESGE</name>
<protein>
    <submittedName>
        <fullName evidence="1">Uncharacterized protein</fullName>
    </submittedName>
</protein>
<evidence type="ECO:0000313" key="1">
    <source>
        <dbReference type="EMBL" id="KAF7403822.1"/>
    </source>
</evidence>
<evidence type="ECO:0000313" key="2">
    <source>
        <dbReference type="Proteomes" id="UP000617340"/>
    </source>
</evidence>